<reference evidence="1 2" key="1">
    <citation type="submission" date="2013-09" db="EMBL/GenBank/DDBJ databases">
        <title>Corchorus capsularis genome sequencing.</title>
        <authorList>
            <person name="Alam M."/>
            <person name="Haque M.S."/>
            <person name="Islam M.S."/>
            <person name="Emdad E.M."/>
            <person name="Islam M.M."/>
            <person name="Ahmed B."/>
            <person name="Halim A."/>
            <person name="Hossen Q.M.M."/>
            <person name="Hossain M.Z."/>
            <person name="Ahmed R."/>
            <person name="Khan M.M."/>
            <person name="Islam R."/>
            <person name="Rashid M.M."/>
            <person name="Khan S.A."/>
            <person name="Rahman M.S."/>
            <person name="Alam M."/>
        </authorList>
    </citation>
    <scope>NUCLEOTIDE SEQUENCE [LARGE SCALE GENOMIC DNA]</scope>
    <source>
        <strain evidence="2">cv. CVL-1</strain>
        <tissue evidence="1">Whole seedling</tissue>
    </source>
</reference>
<comment type="caution">
    <text evidence="1">The sequence shown here is derived from an EMBL/GenBank/DDBJ whole genome shotgun (WGS) entry which is preliminary data.</text>
</comment>
<evidence type="ECO:0000313" key="1">
    <source>
        <dbReference type="EMBL" id="OMO81618.1"/>
    </source>
</evidence>
<dbReference type="EMBL" id="AWWV01010118">
    <property type="protein sequence ID" value="OMO81618.1"/>
    <property type="molecule type" value="Genomic_DNA"/>
</dbReference>
<proteinExistence type="predicted"/>
<evidence type="ECO:0000313" key="2">
    <source>
        <dbReference type="Proteomes" id="UP000188268"/>
    </source>
</evidence>
<dbReference type="AlphaFoldDB" id="A0A1R3IGA4"/>
<gene>
    <name evidence="1" type="ORF">CCACVL1_12340</name>
</gene>
<organism evidence="1 2">
    <name type="scientific">Corchorus capsularis</name>
    <name type="common">Jute</name>
    <dbReference type="NCBI Taxonomy" id="210143"/>
    <lineage>
        <taxon>Eukaryota</taxon>
        <taxon>Viridiplantae</taxon>
        <taxon>Streptophyta</taxon>
        <taxon>Embryophyta</taxon>
        <taxon>Tracheophyta</taxon>
        <taxon>Spermatophyta</taxon>
        <taxon>Magnoliopsida</taxon>
        <taxon>eudicotyledons</taxon>
        <taxon>Gunneridae</taxon>
        <taxon>Pentapetalae</taxon>
        <taxon>rosids</taxon>
        <taxon>malvids</taxon>
        <taxon>Malvales</taxon>
        <taxon>Malvaceae</taxon>
        <taxon>Grewioideae</taxon>
        <taxon>Apeibeae</taxon>
        <taxon>Corchorus</taxon>
    </lineage>
</organism>
<protein>
    <submittedName>
        <fullName evidence="1">Uncharacterized protein</fullName>
    </submittedName>
</protein>
<keyword evidence="2" id="KW-1185">Reference proteome</keyword>
<dbReference type="Gramene" id="OMO81618">
    <property type="protein sequence ID" value="OMO81618"/>
    <property type="gene ID" value="CCACVL1_12340"/>
</dbReference>
<dbReference type="Proteomes" id="UP000188268">
    <property type="component" value="Unassembled WGS sequence"/>
</dbReference>
<accession>A0A1R3IGA4</accession>
<sequence>MHIWFCIFGKSLAWNSLYFETEYLDIDKAPKAKNLVDIVHEMGPIPSLEISTVEAETVEKGKNVAN</sequence>
<name>A0A1R3IGA4_COCAP</name>